<gene>
    <name evidence="7" type="ORF">HIR71_02450</name>
</gene>
<dbReference type="CDD" id="cd00685">
    <property type="entry name" value="Trans_IPPS_HT"/>
    <property type="match status" value="1"/>
</dbReference>
<dbReference type="GO" id="GO:0008299">
    <property type="term" value="P:isoprenoid biosynthetic process"/>
    <property type="evidence" value="ECO:0007669"/>
    <property type="project" value="InterPro"/>
</dbReference>
<keyword evidence="3 6" id="KW-0808">Transferase</keyword>
<accession>A0A7Y0LW99</accession>
<name>A0A7Y0LW99_CELFI</name>
<keyword evidence="5" id="KW-0460">Magnesium</keyword>
<comment type="cofactor">
    <cofactor evidence="1">
        <name>Mg(2+)</name>
        <dbReference type="ChEBI" id="CHEBI:18420"/>
    </cofactor>
</comment>
<evidence type="ECO:0000256" key="5">
    <source>
        <dbReference type="ARBA" id="ARBA00022842"/>
    </source>
</evidence>
<dbReference type="InterPro" id="IPR000092">
    <property type="entry name" value="Polyprenyl_synt"/>
</dbReference>
<evidence type="ECO:0000313" key="7">
    <source>
        <dbReference type="EMBL" id="NMR19089.1"/>
    </source>
</evidence>
<dbReference type="Proteomes" id="UP000562124">
    <property type="component" value="Unassembled WGS sequence"/>
</dbReference>
<comment type="similarity">
    <text evidence="2 6">Belongs to the FPP/GGPP synthase family.</text>
</comment>
<reference evidence="7 8" key="1">
    <citation type="submission" date="2020-04" db="EMBL/GenBank/DDBJ databases">
        <title>Sequencing and Assembly of C. fimi.</title>
        <authorList>
            <person name="Ramsey A.R."/>
        </authorList>
    </citation>
    <scope>NUCLEOTIDE SEQUENCE [LARGE SCALE GENOMIC DNA]</scope>
    <source>
        <strain evidence="7 8">SB</strain>
    </source>
</reference>
<comment type="caution">
    <text evidence="7">The sequence shown here is derived from an EMBL/GenBank/DDBJ whole genome shotgun (WGS) entry which is preliminary data.</text>
</comment>
<sequence length="345" mass="35942">MSPPASDDALTRYFAEGLARSVPFDPDYQQLWASLAEAGSGGKRFRPALVAAVYTSLGGTDSELCGCVGAAIELLHTAFVIHDDVIDGDDVRRGRLNVSGTFAARALAAGVAPDRGRVFGHTAGILAGDLALVGATRLIALCGAPATTTRRLLDLLDHAVYVTAAGELADVRLSLGVGEVSLGDIVTVEEHKTAVYSFELPLQAGAILAGADDDVVLGLSELGRLVGIAFQLLDDLQGTFGDEAVTGKSALTDLREGKVTPLIAHARTTSVWPEVAASLGSRDLTEAEADGVRALLVAAGSRQFVEELADAYVDAALDVATRLELPTAFLDWITAMTDELTDRAA</sequence>
<evidence type="ECO:0000256" key="4">
    <source>
        <dbReference type="ARBA" id="ARBA00022723"/>
    </source>
</evidence>
<keyword evidence="4" id="KW-0479">Metal-binding</keyword>
<dbReference type="SFLD" id="SFLDS00005">
    <property type="entry name" value="Isoprenoid_Synthase_Type_I"/>
    <property type="match status" value="1"/>
</dbReference>
<proteinExistence type="inferred from homology"/>
<evidence type="ECO:0000256" key="3">
    <source>
        <dbReference type="ARBA" id="ARBA00022679"/>
    </source>
</evidence>
<dbReference type="AlphaFoldDB" id="A0A7Y0LW99"/>
<protein>
    <submittedName>
        <fullName evidence="7">Polyprenyl synthetase family protein</fullName>
    </submittedName>
</protein>
<dbReference type="SUPFAM" id="SSF48576">
    <property type="entry name" value="Terpenoid synthases"/>
    <property type="match status" value="1"/>
</dbReference>
<evidence type="ECO:0000256" key="1">
    <source>
        <dbReference type="ARBA" id="ARBA00001946"/>
    </source>
</evidence>
<dbReference type="PANTHER" id="PTHR12001:SF85">
    <property type="entry name" value="SHORT CHAIN ISOPRENYL DIPHOSPHATE SYNTHASE"/>
    <property type="match status" value="1"/>
</dbReference>
<keyword evidence="8" id="KW-1185">Reference proteome</keyword>
<dbReference type="Pfam" id="PF00348">
    <property type="entry name" value="polyprenyl_synt"/>
    <property type="match status" value="1"/>
</dbReference>
<dbReference type="RefSeq" id="WP_169323067.1">
    <property type="nucleotide sequence ID" value="NZ_JABCJJ010000002.1"/>
</dbReference>
<dbReference type="GO" id="GO:0046872">
    <property type="term" value="F:metal ion binding"/>
    <property type="evidence" value="ECO:0007669"/>
    <property type="project" value="UniProtKB-KW"/>
</dbReference>
<dbReference type="EMBL" id="JABCJJ010000002">
    <property type="protein sequence ID" value="NMR19089.1"/>
    <property type="molecule type" value="Genomic_DNA"/>
</dbReference>
<evidence type="ECO:0000256" key="2">
    <source>
        <dbReference type="ARBA" id="ARBA00006706"/>
    </source>
</evidence>
<dbReference type="InterPro" id="IPR033749">
    <property type="entry name" value="Polyprenyl_synt_CS"/>
</dbReference>
<dbReference type="GO" id="GO:0004659">
    <property type="term" value="F:prenyltransferase activity"/>
    <property type="evidence" value="ECO:0007669"/>
    <property type="project" value="InterPro"/>
</dbReference>
<dbReference type="PROSITE" id="PS00444">
    <property type="entry name" value="POLYPRENYL_SYNTHASE_2"/>
    <property type="match status" value="1"/>
</dbReference>
<dbReference type="InterPro" id="IPR008949">
    <property type="entry name" value="Isoprenoid_synthase_dom_sf"/>
</dbReference>
<evidence type="ECO:0000313" key="8">
    <source>
        <dbReference type="Proteomes" id="UP000562124"/>
    </source>
</evidence>
<dbReference type="Gene3D" id="1.10.600.10">
    <property type="entry name" value="Farnesyl Diphosphate Synthase"/>
    <property type="match status" value="1"/>
</dbReference>
<dbReference type="PROSITE" id="PS00723">
    <property type="entry name" value="POLYPRENYL_SYNTHASE_1"/>
    <property type="match status" value="1"/>
</dbReference>
<evidence type="ECO:0000256" key="6">
    <source>
        <dbReference type="RuleBase" id="RU004466"/>
    </source>
</evidence>
<organism evidence="7 8">
    <name type="scientific">Cellulomonas fimi</name>
    <dbReference type="NCBI Taxonomy" id="1708"/>
    <lineage>
        <taxon>Bacteria</taxon>
        <taxon>Bacillati</taxon>
        <taxon>Actinomycetota</taxon>
        <taxon>Actinomycetes</taxon>
        <taxon>Micrococcales</taxon>
        <taxon>Cellulomonadaceae</taxon>
        <taxon>Cellulomonas</taxon>
    </lineage>
</organism>
<dbReference type="PANTHER" id="PTHR12001">
    <property type="entry name" value="GERANYLGERANYL PYROPHOSPHATE SYNTHASE"/>
    <property type="match status" value="1"/>
</dbReference>